<dbReference type="GO" id="GO:0015165">
    <property type="term" value="F:pyrimidine nucleotide-sugar transmembrane transporter activity"/>
    <property type="evidence" value="ECO:0007669"/>
    <property type="project" value="InterPro"/>
</dbReference>
<sequence>MRNVTACSFSSNHLCRIDENGVLLPYWNSAAARARARTRFMEKPYVSIYCRQRKNDGSLTYRMHVCRCATKADRCRDTPPSLPTQPSESQLSAVILEQDLRRQASLGVVPSYVNVTRLAHRRSNGGFNLNIERESHGCANIAFYSTIFIGVDILRQVTGYGLKYFNNDVYPIPQTFLVFFCEFAKLLVFFSRLAWSRSLRDVSLSFRYLVPSTLYAINNNIYFLALYYTTPPMWNILMQGRIICTALVYRGVFKKTFSGVQWLALFIMMIAIVLTQFSHAESTGSATDGSNLLYLLKNDRRSFDDKQLQLYMFGAIVTGLIGVCQVYLIGGDEENSFSYYAGLTVIFAVCGGITTAFIMKKLDNIVKLYTQSMSTIMTTIVCVAVFPRRFHFDVIFVVCLVLNVIAIFMYENNDCTFVTRHVLAWSHRIRQSNVESKWYIVTAKYFFSFLIIVLTSVLLVFVILQDYFGIFVLN</sequence>
<keyword evidence="5 6" id="KW-0472">Membrane</keyword>
<evidence type="ECO:0000256" key="4">
    <source>
        <dbReference type="ARBA" id="ARBA00022989"/>
    </source>
</evidence>
<evidence type="ECO:0000256" key="2">
    <source>
        <dbReference type="ARBA" id="ARBA00022597"/>
    </source>
</evidence>
<evidence type="ECO:0000256" key="5">
    <source>
        <dbReference type="ARBA" id="ARBA00023136"/>
    </source>
</evidence>
<feature type="transmembrane region" description="Helical" evidence="6">
    <location>
        <begin position="207"/>
        <end position="228"/>
    </location>
</feature>
<evidence type="ECO:0000256" key="3">
    <source>
        <dbReference type="ARBA" id="ARBA00022692"/>
    </source>
</evidence>
<feature type="transmembrane region" description="Helical" evidence="6">
    <location>
        <begin position="310"/>
        <end position="331"/>
    </location>
</feature>
<dbReference type="AlphaFoldDB" id="A0AAD9J6D6"/>
<dbReference type="Pfam" id="PF04142">
    <property type="entry name" value="Nuc_sug_transp"/>
    <property type="match status" value="2"/>
</dbReference>
<feature type="transmembrane region" description="Helical" evidence="6">
    <location>
        <begin position="259"/>
        <end position="277"/>
    </location>
</feature>
<feature type="transmembrane region" description="Helical" evidence="6">
    <location>
        <begin position="176"/>
        <end position="195"/>
    </location>
</feature>
<feature type="transmembrane region" description="Helical" evidence="6">
    <location>
        <begin position="366"/>
        <end position="386"/>
    </location>
</feature>
<evidence type="ECO:0000256" key="6">
    <source>
        <dbReference type="SAM" id="Phobius"/>
    </source>
</evidence>
<dbReference type="PANTHER" id="PTHR10231">
    <property type="entry name" value="NUCLEOTIDE-SUGAR TRANSMEMBRANE TRANSPORTER"/>
    <property type="match status" value="1"/>
</dbReference>
<dbReference type="InterPro" id="IPR007271">
    <property type="entry name" value="Nuc_sug_transpt"/>
</dbReference>
<keyword evidence="2" id="KW-0762">Sugar transport</keyword>
<comment type="caution">
    <text evidence="7">The sequence shown here is derived from an EMBL/GenBank/DDBJ whole genome shotgun (WGS) entry which is preliminary data.</text>
</comment>
<evidence type="ECO:0000313" key="8">
    <source>
        <dbReference type="Proteomes" id="UP001208570"/>
    </source>
</evidence>
<dbReference type="EMBL" id="JAODUP010000575">
    <property type="protein sequence ID" value="KAK2146987.1"/>
    <property type="molecule type" value="Genomic_DNA"/>
</dbReference>
<keyword evidence="4 6" id="KW-1133">Transmembrane helix</keyword>
<keyword evidence="3 6" id="KW-0812">Transmembrane</keyword>
<feature type="transmembrane region" description="Helical" evidence="6">
    <location>
        <begin position="337"/>
        <end position="359"/>
    </location>
</feature>
<organism evidence="7 8">
    <name type="scientific">Paralvinella palmiformis</name>
    <dbReference type="NCBI Taxonomy" id="53620"/>
    <lineage>
        <taxon>Eukaryota</taxon>
        <taxon>Metazoa</taxon>
        <taxon>Spiralia</taxon>
        <taxon>Lophotrochozoa</taxon>
        <taxon>Annelida</taxon>
        <taxon>Polychaeta</taxon>
        <taxon>Sedentaria</taxon>
        <taxon>Canalipalpata</taxon>
        <taxon>Terebellida</taxon>
        <taxon>Terebelliformia</taxon>
        <taxon>Alvinellidae</taxon>
        <taxon>Paralvinella</taxon>
    </lineage>
</organism>
<gene>
    <name evidence="7" type="ORF">LSH36_575g02051</name>
</gene>
<feature type="transmembrane region" description="Helical" evidence="6">
    <location>
        <begin position="438"/>
        <end position="464"/>
    </location>
</feature>
<feature type="transmembrane region" description="Helical" evidence="6">
    <location>
        <begin position="392"/>
        <end position="410"/>
    </location>
</feature>
<comment type="subcellular location">
    <subcellularLocation>
        <location evidence="1">Membrane</location>
        <topology evidence="1">Multi-pass membrane protein</topology>
    </subcellularLocation>
</comment>
<dbReference type="Proteomes" id="UP001208570">
    <property type="component" value="Unassembled WGS sequence"/>
</dbReference>
<evidence type="ECO:0000256" key="1">
    <source>
        <dbReference type="ARBA" id="ARBA00004141"/>
    </source>
</evidence>
<dbReference type="GO" id="GO:0000139">
    <property type="term" value="C:Golgi membrane"/>
    <property type="evidence" value="ECO:0007669"/>
    <property type="project" value="InterPro"/>
</dbReference>
<keyword evidence="8" id="KW-1185">Reference proteome</keyword>
<keyword evidence="2" id="KW-0813">Transport</keyword>
<accession>A0AAD9J6D6</accession>
<evidence type="ECO:0000313" key="7">
    <source>
        <dbReference type="EMBL" id="KAK2146987.1"/>
    </source>
</evidence>
<name>A0AAD9J6D6_9ANNE</name>
<proteinExistence type="predicted"/>
<protein>
    <submittedName>
        <fullName evidence="7">Uncharacterized protein</fullName>
    </submittedName>
</protein>
<reference evidence="7" key="1">
    <citation type="journal article" date="2023" name="Mol. Biol. Evol.">
        <title>Third-Generation Sequencing Reveals the Adaptive Role of the Epigenome in Three Deep-Sea Polychaetes.</title>
        <authorList>
            <person name="Perez M."/>
            <person name="Aroh O."/>
            <person name="Sun Y."/>
            <person name="Lan Y."/>
            <person name="Juniper S.K."/>
            <person name="Young C.R."/>
            <person name="Angers B."/>
            <person name="Qian P.Y."/>
        </authorList>
    </citation>
    <scope>NUCLEOTIDE SEQUENCE</scope>
    <source>
        <strain evidence="7">P08H-3</strain>
    </source>
</reference>